<gene>
    <name evidence="1" type="ORF">J2I46_00985</name>
</gene>
<dbReference type="Proteomes" id="UP000664628">
    <property type="component" value="Unassembled WGS sequence"/>
</dbReference>
<keyword evidence="2" id="KW-1185">Reference proteome</keyword>
<comment type="caution">
    <text evidence="1">The sequence shown here is derived from an EMBL/GenBank/DDBJ whole genome shotgun (WGS) entry which is preliminary data.</text>
</comment>
<evidence type="ECO:0000313" key="2">
    <source>
        <dbReference type="Proteomes" id="UP000664628"/>
    </source>
</evidence>
<reference evidence="1 2" key="1">
    <citation type="submission" date="2021-03" db="EMBL/GenBank/DDBJ databases">
        <title>Fibrella sp. HMF5405 genome sequencing and assembly.</title>
        <authorList>
            <person name="Kang H."/>
            <person name="Kim H."/>
            <person name="Bae S."/>
            <person name="Joh K."/>
        </authorList>
    </citation>
    <scope>NUCLEOTIDE SEQUENCE [LARGE SCALE GENOMIC DNA]</scope>
    <source>
        <strain evidence="1 2">HMF5405</strain>
    </source>
</reference>
<proteinExistence type="predicted"/>
<name>A0ABS3JAX4_9BACT</name>
<dbReference type="RefSeq" id="WP_207327058.1">
    <property type="nucleotide sequence ID" value="NZ_JAFMYW010000001.1"/>
</dbReference>
<organism evidence="1 2">
    <name type="scientific">Fibrella forsythiae</name>
    <dbReference type="NCBI Taxonomy" id="2817061"/>
    <lineage>
        <taxon>Bacteria</taxon>
        <taxon>Pseudomonadati</taxon>
        <taxon>Bacteroidota</taxon>
        <taxon>Cytophagia</taxon>
        <taxon>Cytophagales</taxon>
        <taxon>Spirosomataceae</taxon>
        <taxon>Fibrella</taxon>
    </lineage>
</organism>
<dbReference type="EMBL" id="JAFMYW010000001">
    <property type="protein sequence ID" value="MBO0947138.1"/>
    <property type="molecule type" value="Genomic_DNA"/>
</dbReference>
<evidence type="ECO:0008006" key="3">
    <source>
        <dbReference type="Google" id="ProtNLM"/>
    </source>
</evidence>
<evidence type="ECO:0000313" key="1">
    <source>
        <dbReference type="EMBL" id="MBO0947138.1"/>
    </source>
</evidence>
<sequence length="150" mass="16663">MFNYEIGGNEIKPMASEGIADIPFNRTLLALQLTDEEPVTPELVTGLKTVEDVFNRYQPNVDVEFEDENGTPVQENLKFGSIADFRAKALSLQSPYLRSLDGQYSEYTQISRRLKGHRILQTALDNPDAKAALVSALKSLVSELDAADNE</sequence>
<accession>A0ABS3JAX4</accession>
<protein>
    <recommendedName>
        <fullName evidence="3">Type VI secretion system contractile sheath small subunit</fullName>
    </recommendedName>
</protein>